<dbReference type="Proteomes" id="UP001471651">
    <property type="component" value="Unassembled WGS sequence"/>
</dbReference>
<dbReference type="InterPro" id="IPR001267">
    <property type="entry name" value="Thymidine_kinase"/>
</dbReference>
<feature type="binding site" evidence="9">
    <location>
        <position position="183"/>
    </location>
    <ligand>
        <name>Zn(2+)</name>
        <dbReference type="ChEBI" id="CHEBI:29105"/>
    </ligand>
</feature>
<dbReference type="SUPFAM" id="SSF57716">
    <property type="entry name" value="Glucocorticoid receptor-like (DNA-binding domain)"/>
    <property type="match status" value="1"/>
</dbReference>
<reference evidence="14 17" key="2">
    <citation type="submission" date="2024-05" db="EMBL/GenBank/DDBJ databases">
        <authorList>
            <person name="Busch G.E."/>
            <person name="Sharma I."/>
        </authorList>
    </citation>
    <scope>NUCLEOTIDE SEQUENCE [LARGE SCALE GENOMIC DNA]</scope>
    <source>
        <strain evidence="14 17">23GB23</strain>
    </source>
</reference>
<dbReference type="KEGG" id="mpri:MP3633_1318"/>
<comment type="subcellular location">
    <subcellularLocation>
        <location evidence="9">Cytoplasm</location>
    </subcellularLocation>
</comment>
<evidence type="ECO:0000313" key="17">
    <source>
        <dbReference type="Proteomes" id="UP001471651"/>
    </source>
</evidence>
<evidence type="ECO:0000256" key="1">
    <source>
        <dbReference type="ARBA" id="ARBA00007587"/>
    </source>
</evidence>
<dbReference type="GO" id="GO:0071897">
    <property type="term" value="P:DNA biosynthetic process"/>
    <property type="evidence" value="ECO:0007669"/>
    <property type="project" value="UniProtKB-KW"/>
</dbReference>
<dbReference type="PROSITE" id="PS00603">
    <property type="entry name" value="TK_CELLULAR_TYPE"/>
    <property type="match status" value="1"/>
</dbReference>
<dbReference type="EMBL" id="JBDYKN010000002">
    <property type="protein sequence ID" value="MEP7728445.1"/>
    <property type="molecule type" value="Genomic_DNA"/>
</dbReference>
<evidence type="ECO:0000313" key="16">
    <source>
        <dbReference type="Proteomes" id="UP000509371"/>
    </source>
</evidence>
<keyword evidence="5 9" id="KW-0808">Transferase</keyword>
<dbReference type="GO" id="GO:0008270">
    <property type="term" value="F:zinc ion binding"/>
    <property type="evidence" value="ECO:0007669"/>
    <property type="project" value="UniProtKB-UniRule"/>
</dbReference>
<feature type="binding site" evidence="9">
    <location>
        <position position="146"/>
    </location>
    <ligand>
        <name>Zn(2+)</name>
        <dbReference type="ChEBI" id="CHEBI:29105"/>
    </ligand>
</feature>
<dbReference type="EC" id="2.7.1.21" evidence="2 9"/>
<evidence type="ECO:0000256" key="8">
    <source>
        <dbReference type="ARBA" id="ARBA00022840"/>
    </source>
</evidence>
<keyword evidence="9" id="KW-0479">Metal-binding</keyword>
<evidence type="ECO:0000256" key="4">
    <source>
        <dbReference type="ARBA" id="ARBA00022634"/>
    </source>
</evidence>
<evidence type="ECO:0000256" key="7">
    <source>
        <dbReference type="ARBA" id="ARBA00022777"/>
    </source>
</evidence>
<feature type="binding site" evidence="11">
    <location>
        <begin position="171"/>
        <end position="174"/>
    </location>
    <ligand>
        <name>substrate</name>
    </ligand>
</feature>
<evidence type="ECO:0000313" key="14">
    <source>
        <dbReference type="EMBL" id="MEP7728445.1"/>
    </source>
</evidence>
<dbReference type="InterPro" id="IPR027417">
    <property type="entry name" value="P-loop_NTPase"/>
</dbReference>
<comment type="subunit">
    <text evidence="9">Homotetramer.</text>
</comment>
<keyword evidence="3 9" id="KW-0963">Cytoplasm</keyword>
<dbReference type="SUPFAM" id="SSF52540">
    <property type="entry name" value="P-loop containing nucleoside triphosphate hydrolases"/>
    <property type="match status" value="1"/>
</dbReference>
<dbReference type="AlphaFoldDB" id="A0A859CVG3"/>
<evidence type="ECO:0000256" key="3">
    <source>
        <dbReference type="ARBA" id="ARBA00022490"/>
    </source>
</evidence>
<dbReference type="InterPro" id="IPR020633">
    <property type="entry name" value="Thymidine_kinase_CS"/>
</dbReference>
<dbReference type="GO" id="GO:0005829">
    <property type="term" value="C:cytosol"/>
    <property type="evidence" value="ECO:0007669"/>
    <property type="project" value="TreeGrafter"/>
</dbReference>
<accession>A0A859CVG3</accession>
<keyword evidence="9" id="KW-0862">Zinc</keyword>
<dbReference type="Gene3D" id="3.30.60.20">
    <property type="match status" value="1"/>
</dbReference>
<keyword evidence="4 9" id="KW-0237">DNA synthesis</keyword>
<protein>
    <recommendedName>
        <fullName evidence="2 9">Thymidine kinase</fullName>
        <ecNumber evidence="2 9">2.7.1.21</ecNumber>
    </recommendedName>
</protein>
<dbReference type="FunFam" id="3.40.50.300:FF:000323">
    <property type="entry name" value="Thymidine kinase"/>
    <property type="match status" value="1"/>
</dbReference>
<organism evidence="15 16">
    <name type="scientific">Marinomonas primoryensis</name>
    <dbReference type="NCBI Taxonomy" id="178399"/>
    <lineage>
        <taxon>Bacteria</taxon>
        <taxon>Pseudomonadati</taxon>
        <taxon>Pseudomonadota</taxon>
        <taxon>Gammaproteobacteria</taxon>
        <taxon>Oceanospirillales</taxon>
        <taxon>Oceanospirillaceae</taxon>
        <taxon>Marinomonas</taxon>
    </lineage>
</organism>
<evidence type="ECO:0000256" key="2">
    <source>
        <dbReference type="ARBA" id="ARBA00012118"/>
    </source>
</evidence>
<comment type="catalytic activity">
    <reaction evidence="9 12">
        <text>thymidine + ATP = dTMP + ADP + H(+)</text>
        <dbReference type="Rhea" id="RHEA:19129"/>
        <dbReference type="ChEBI" id="CHEBI:15378"/>
        <dbReference type="ChEBI" id="CHEBI:17748"/>
        <dbReference type="ChEBI" id="CHEBI:30616"/>
        <dbReference type="ChEBI" id="CHEBI:63528"/>
        <dbReference type="ChEBI" id="CHEBI:456216"/>
        <dbReference type="EC" id="2.7.1.21"/>
    </reaction>
</comment>
<feature type="binding site" evidence="9">
    <location>
        <position position="148"/>
    </location>
    <ligand>
        <name>Zn(2+)</name>
        <dbReference type="ChEBI" id="CHEBI:29105"/>
    </ligand>
</feature>
<dbReference type="PANTHER" id="PTHR11441">
    <property type="entry name" value="THYMIDINE KINASE"/>
    <property type="match status" value="1"/>
</dbReference>
<dbReference type="GO" id="GO:0005524">
    <property type="term" value="F:ATP binding"/>
    <property type="evidence" value="ECO:0007669"/>
    <property type="project" value="UniProtKB-UniRule"/>
</dbReference>
<dbReference type="PIRSF" id="PIRSF035805">
    <property type="entry name" value="TK_cell"/>
    <property type="match status" value="1"/>
</dbReference>
<evidence type="ECO:0000256" key="11">
    <source>
        <dbReference type="PIRSR" id="PIRSR035805-2"/>
    </source>
</evidence>
<dbReference type="GO" id="GO:0004797">
    <property type="term" value="F:thymidine kinase activity"/>
    <property type="evidence" value="ECO:0007669"/>
    <property type="project" value="UniProtKB-UniRule"/>
</dbReference>
<keyword evidence="17" id="KW-1185">Reference proteome</keyword>
<dbReference type="HAMAP" id="MF_00124">
    <property type="entry name" value="Thymidine_kinase"/>
    <property type="match status" value="1"/>
</dbReference>
<dbReference type="EMBL" id="CP054301">
    <property type="protein sequence ID" value="QKK80052.1"/>
    <property type="molecule type" value="Genomic_DNA"/>
</dbReference>
<evidence type="ECO:0000256" key="13">
    <source>
        <dbReference type="RuleBase" id="RU004165"/>
    </source>
</evidence>
<dbReference type="Proteomes" id="UP000509371">
    <property type="component" value="Chromosome"/>
</dbReference>
<comment type="similarity">
    <text evidence="1 9 13">Belongs to the thymidine kinase family.</text>
</comment>
<dbReference type="RefSeq" id="WP_176334919.1">
    <property type="nucleotide sequence ID" value="NZ_BAAAEF010000013.1"/>
</dbReference>
<dbReference type="Pfam" id="PF00265">
    <property type="entry name" value="TK"/>
    <property type="match status" value="1"/>
</dbReference>
<feature type="binding site" evidence="9">
    <location>
        <begin position="88"/>
        <end position="91"/>
    </location>
    <ligand>
        <name>ATP</name>
        <dbReference type="ChEBI" id="CHEBI:30616"/>
    </ligand>
</feature>
<keyword evidence="7 9" id="KW-0418">Kinase</keyword>
<feature type="binding site" evidence="9">
    <location>
        <begin position="9"/>
        <end position="16"/>
    </location>
    <ligand>
        <name>ATP</name>
        <dbReference type="ChEBI" id="CHEBI:30616"/>
    </ligand>
</feature>
<feature type="binding site" evidence="11">
    <location>
        <position position="179"/>
    </location>
    <ligand>
        <name>substrate</name>
    </ligand>
</feature>
<keyword evidence="8 9" id="KW-0067">ATP-binding</keyword>
<evidence type="ECO:0000256" key="5">
    <source>
        <dbReference type="ARBA" id="ARBA00022679"/>
    </source>
</evidence>
<name>A0A859CVG3_9GAMM</name>
<evidence type="ECO:0000256" key="6">
    <source>
        <dbReference type="ARBA" id="ARBA00022741"/>
    </source>
</evidence>
<sequence>MAKLYFYYSAMNAGKSTVLLQSAHNYQERGMRVLLLTASIDNRFETGQIASRIGISADASLFDNSTDMIALIKEETHQKQALSCILIDEAQFLTKEQVYALSEVVDKLHIPVLAFGIRTDFQGELFDGSKALLAWSDKLIELKTVCHCGSKATMVIRLNAEGIPVKEGAQVEIGGNDRYLSVCRKHFKEAVRD</sequence>
<evidence type="ECO:0000256" key="12">
    <source>
        <dbReference type="RuleBase" id="RU000544"/>
    </source>
</evidence>
<gene>
    <name evidence="9" type="primary">tdk</name>
    <name evidence="14" type="ORF">ABKW32_03220</name>
    <name evidence="15" type="ORF">MP3633_1318</name>
</gene>
<reference evidence="15 16" key="1">
    <citation type="submission" date="2020-06" db="EMBL/GenBank/DDBJ databases">
        <authorList>
            <person name="Voronona O.L."/>
            <person name="Aksenova E.I."/>
            <person name="Kunda M.S."/>
            <person name="Semenov A.N."/>
            <person name="Ryzhova N."/>
        </authorList>
    </citation>
    <scope>NUCLEOTIDE SEQUENCE [LARGE SCALE GENOMIC DNA]</scope>
    <source>
        <strain evidence="15 16">MPKMM3633</strain>
    </source>
</reference>
<evidence type="ECO:0000256" key="10">
    <source>
        <dbReference type="PIRSR" id="PIRSR035805-1"/>
    </source>
</evidence>
<feature type="binding site" evidence="9">
    <location>
        <position position="186"/>
    </location>
    <ligand>
        <name>Zn(2+)</name>
        <dbReference type="ChEBI" id="CHEBI:29105"/>
    </ligand>
</feature>
<keyword evidence="6 9" id="KW-0547">Nucleotide-binding</keyword>
<evidence type="ECO:0000313" key="15">
    <source>
        <dbReference type="EMBL" id="QKK80052.1"/>
    </source>
</evidence>
<dbReference type="PANTHER" id="PTHR11441:SF0">
    <property type="entry name" value="THYMIDINE KINASE, CYTOSOLIC"/>
    <property type="match status" value="1"/>
</dbReference>
<feature type="active site" description="Proton acceptor" evidence="9 10">
    <location>
        <position position="89"/>
    </location>
</feature>
<dbReference type="Gene3D" id="3.40.50.300">
    <property type="entry name" value="P-loop containing nucleotide triphosphate hydrolases"/>
    <property type="match status" value="1"/>
</dbReference>
<evidence type="ECO:0000256" key="9">
    <source>
        <dbReference type="HAMAP-Rule" id="MF_00124"/>
    </source>
</evidence>
<dbReference type="GO" id="GO:0046104">
    <property type="term" value="P:thymidine metabolic process"/>
    <property type="evidence" value="ECO:0007669"/>
    <property type="project" value="TreeGrafter"/>
</dbReference>
<proteinExistence type="inferred from homology"/>
<dbReference type="NCBIfam" id="NF003300">
    <property type="entry name" value="PRK04296.1-5"/>
    <property type="match status" value="1"/>
</dbReference>